<evidence type="ECO:0000256" key="2">
    <source>
        <dbReference type="ARBA" id="ARBA00022485"/>
    </source>
</evidence>
<feature type="signal peptide" evidence="8">
    <location>
        <begin position="1"/>
        <end position="40"/>
    </location>
</feature>
<keyword evidence="1" id="KW-0813">Transport</keyword>
<comment type="caution">
    <text evidence="10">The sequence shown here is derived from an EMBL/GenBank/DDBJ whole genome shotgun (WGS) entry which is preliminary data.</text>
</comment>
<name>A0A7W6MJB9_9HYPH</name>
<dbReference type="InterPro" id="IPR036369">
    <property type="entry name" value="HIPIP_sf"/>
</dbReference>
<dbReference type="NCBIfam" id="TIGR01409">
    <property type="entry name" value="TAT_signal_seq"/>
    <property type="match status" value="1"/>
</dbReference>
<proteinExistence type="predicted"/>
<evidence type="ECO:0000256" key="3">
    <source>
        <dbReference type="ARBA" id="ARBA00022723"/>
    </source>
</evidence>
<dbReference type="AlphaFoldDB" id="A0A7W6MJB9"/>
<evidence type="ECO:0000256" key="5">
    <source>
        <dbReference type="ARBA" id="ARBA00023004"/>
    </source>
</evidence>
<dbReference type="GO" id="GO:0051539">
    <property type="term" value="F:4 iron, 4 sulfur cluster binding"/>
    <property type="evidence" value="ECO:0007669"/>
    <property type="project" value="UniProtKB-KW"/>
</dbReference>
<keyword evidence="3" id="KW-0479">Metal-binding</keyword>
<evidence type="ECO:0000256" key="6">
    <source>
        <dbReference type="ARBA" id="ARBA00023014"/>
    </source>
</evidence>
<dbReference type="GO" id="GO:0046872">
    <property type="term" value="F:metal ion binding"/>
    <property type="evidence" value="ECO:0007669"/>
    <property type="project" value="UniProtKB-KW"/>
</dbReference>
<dbReference type="InterPro" id="IPR000170">
    <property type="entry name" value="High_potential_FeS_prot"/>
</dbReference>
<dbReference type="GO" id="GO:0019646">
    <property type="term" value="P:aerobic electron transport chain"/>
    <property type="evidence" value="ECO:0007669"/>
    <property type="project" value="InterPro"/>
</dbReference>
<keyword evidence="11" id="KW-1185">Reference proteome</keyword>
<keyword evidence="5" id="KW-0408">Iron</keyword>
<dbReference type="EMBL" id="JACIFV010000014">
    <property type="protein sequence ID" value="MBB4193784.1"/>
    <property type="molecule type" value="Genomic_DNA"/>
</dbReference>
<dbReference type="InterPro" id="IPR006311">
    <property type="entry name" value="TAT_signal"/>
</dbReference>
<organism evidence="10 11">
    <name type="scientific">Rhizobium aethiopicum</name>
    <dbReference type="NCBI Taxonomy" id="1138170"/>
    <lineage>
        <taxon>Bacteria</taxon>
        <taxon>Pseudomonadati</taxon>
        <taxon>Pseudomonadota</taxon>
        <taxon>Alphaproteobacteria</taxon>
        <taxon>Hyphomicrobiales</taxon>
        <taxon>Rhizobiaceae</taxon>
        <taxon>Rhizobium/Agrobacterium group</taxon>
        <taxon>Rhizobium</taxon>
    </lineage>
</organism>
<feature type="chain" id="PRO_5030608993" evidence="8">
    <location>
        <begin position="41"/>
        <end position="106"/>
    </location>
</feature>
<evidence type="ECO:0000256" key="1">
    <source>
        <dbReference type="ARBA" id="ARBA00022448"/>
    </source>
</evidence>
<dbReference type="SUPFAM" id="SSF57652">
    <property type="entry name" value="HIPIP (high potential iron protein)"/>
    <property type="match status" value="1"/>
</dbReference>
<accession>A0A7W6MJB9</accession>
<dbReference type="RefSeq" id="WP_184458446.1">
    <property type="nucleotide sequence ID" value="NZ_JACIFV010000014.1"/>
</dbReference>
<feature type="domain" description="High potential iron-sulfur proteins family profile" evidence="9">
    <location>
        <begin position="44"/>
        <end position="106"/>
    </location>
</feature>
<evidence type="ECO:0000313" key="10">
    <source>
        <dbReference type="EMBL" id="MBB4193784.1"/>
    </source>
</evidence>
<dbReference type="PROSITE" id="PS51373">
    <property type="entry name" value="HIPIP"/>
    <property type="match status" value="1"/>
</dbReference>
<dbReference type="PROSITE" id="PS51318">
    <property type="entry name" value="TAT"/>
    <property type="match status" value="1"/>
</dbReference>
<keyword evidence="8" id="KW-0732">Signal</keyword>
<feature type="region of interest" description="Disordered" evidence="7">
    <location>
        <begin position="43"/>
        <end position="69"/>
    </location>
</feature>
<dbReference type="GO" id="GO:0009055">
    <property type="term" value="F:electron transfer activity"/>
    <property type="evidence" value="ECO:0007669"/>
    <property type="project" value="InterPro"/>
</dbReference>
<sequence>MNQRRNGGHRGSAPNQKLSRRKLLKVSLAGAVAASTGVLASCMTSPSSPAARVGTTPKREARYQDSPNRGRRCGGCTHFMEPNACEIVAGEISPNGWCRFHQPKPA</sequence>
<evidence type="ECO:0000256" key="7">
    <source>
        <dbReference type="SAM" id="MobiDB-lite"/>
    </source>
</evidence>
<evidence type="ECO:0000256" key="8">
    <source>
        <dbReference type="SAM" id="SignalP"/>
    </source>
</evidence>
<protein>
    <submittedName>
        <fullName evidence="10">Anaerobic selenocysteine-containing dehydrogenase</fullName>
    </submittedName>
</protein>
<evidence type="ECO:0000259" key="9">
    <source>
        <dbReference type="PROSITE" id="PS51373"/>
    </source>
</evidence>
<dbReference type="Proteomes" id="UP000524492">
    <property type="component" value="Unassembled WGS sequence"/>
</dbReference>
<keyword evidence="6" id="KW-0411">Iron-sulfur</keyword>
<reference evidence="10 11" key="1">
    <citation type="submission" date="2020-08" db="EMBL/GenBank/DDBJ databases">
        <title>Genomic Encyclopedia of Type Strains, Phase IV (KMG-V): Genome sequencing to study the core and pangenomes of soil and plant-associated prokaryotes.</title>
        <authorList>
            <person name="Whitman W."/>
        </authorList>
    </citation>
    <scope>NUCLEOTIDE SEQUENCE [LARGE SCALE GENOMIC DNA]</scope>
    <source>
        <strain evidence="10 11">SEMIA 4074</strain>
    </source>
</reference>
<dbReference type="Gene3D" id="4.10.490.10">
    <property type="entry name" value="High potential iron-sulphur protein"/>
    <property type="match status" value="1"/>
</dbReference>
<evidence type="ECO:0000256" key="4">
    <source>
        <dbReference type="ARBA" id="ARBA00022982"/>
    </source>
</evidence>
<keyword evidence="2" id="KW-0004">4Fe-4S</keyword>
<evidence type="ECO:0000313" key="11">
    <source>
        <dbReference type="Proteomes" id="UP000524492"/>
    </source>
</evidence>
<dbReference type="InterPro" id="IPR019546">
    <property type="entry name" value="TAT_signal_bac_arc"/>
</dbReference>
<gene>
    <name evidence="10" type="ORF">GGD53_003953</name>
</gene>
<keyword evidence="4" id="KW-0249">Electron transport</keyword>